<evidence type="ECO:0000259" key="1">
    <source>
        <dbReference type="SMART" id="SM01321"/>
    </source>
</evidence>
<dbReference type="Gene3D" id="3.30.70.1290">
    <property type="entry name" value="Transposase IS200-like"/>
    <property type="match status" value="1"/>
</dbReference>
<evidence type="ECO:0000313" key="3">
    <source>
        <dbReference type="Proteomes" id="UP000315901"/>
    </source>
</evidence>
<feature type="domain" description="Transposase IS200-like" evidence="1">
    <location>
        <begin position="2"/>
        <end position="114"/>
    </location>
</feature>
<reference evidence="2 3" key="1">
    <citation type="submission" date="2019-06" db="EMBL/GenBank/DDBJ databases">
        <title>A novel bacterium of genus Marinomonas, isolated from coastal sand.</title>
        <authorList>
            <person name="Huang H."/>
            <person name="Mo K."/>
            <person name="Hu Y."/>
        </authorList>
    </citation>
    <scope>NUCLEOTIDE SEQUENCE [LARGE SCALE GENOMIC DNA]</scope>
    <source>
        <strain evidence="2 3">HB171799</strain>
    </source>
</reference>
<dbReference type="EMBL" id="VFRR01000036">
    <property type="protein sequence ID" value="TPE48115.1"/>
    <property type="molecule type" value="Genomic_DNA"/>
</dbReference>
<dbReference type="GO" id="GO:0006313">
    <property type="term" value="P:DNA transposition"/>
    <property type="evidence" value="ECO:0007669"/>
    <property type="project" value="InterPro"/>
</dbReference>
<dbReference type="PANTHER" id="PTHR33360:SF2">
    <property type="entry name" value="TRANSPOSASE FOR INSERTION SEQUENCE ELEMENT IS200"/>
    <property type="match status" value="1"/>
</dbReference>
<evidence type="ECO:0000313" key="2">
    <source>
        <dbReference type="EMBL" id="TPE48115.1"/>
    </source>
</evidence>
<keyword evidence="3" id="KW-1185">Reference proteome</keyword>
<dbReference type="GO" id="GO:0003677">
    <property type="term" value="F:DNA binding"/>
    <property type="evidence" value="ECO:0007669"/>
    <property type="project" value="InterPro"/>
</dbReference>
<name>A0A501WI69_9GAMM</name>
<comment type="caution">
    <text evidence="2">The sequence shown here is derived from an EMBL/GenBank/DDBJ whole genome shotgun (WGS) entry which is preliminary data.</text>
</comment>
<dbReference type="Pfam" id="PF01797">
    <property type="entry name" value="Y1_Tnp"/>
    <property type="match status" value="1"/>
</dbReference>
<organism evidence="2 3">
    <name type="scientific">Maribrevibacterium harenarium</name>
    <dbReference type="NCBI Taxonomy" id="2589817"/>
    <lineage>
        <taxon>Bacteria</taxon>
        <taxon>Pseudomonadati</taxon>
        <taxon>Pseudomonadota</taxon>
        <taxon>Gammaproteobacteria</taxon>
        <taxon>Oceanospirillales</taxon>
        <taxon>Oceanospirillaceae</taxon>
        <taxon>Maribrevibacterium</taxon>
    </lineage>
</organism>
<dbReference type="SMART" id="SM01321">
    <property type="entry name" value="Y1_Tnp"/>
    <property type="match status" value="1"/>
</dbReference>
<proteinExistence type="predicted"/>
<dbReference type="InterPro" id="IPR036515">
    <property type="entry name" value="Transposase_17_sf"/>
</dbReference>
<dbReference type="GO" id="GO:0004803">
    <property type="term" value="F:transposase activity"/>
    <property type="evidence" value="ECO:0007669"/>
    <property type="project" value="InterPro"/>
</dbReference>
<accession>A0A501WI69</accession>
<protein>
    <submittedName>
        <fullName evidence="2">IS200/IS605 family transposase</fullName>
    </submittedName>
</protein>
<dbReference type="InterPro" id="IPR002686">
    <property type="entry name" value="Transposase_17"/>
</dbReference>
<dbReference type="NCBIfam" id="NF033573">
    <property type="entry name" value="transpos_IS200"/>
    <property type="match status" value="1"/>
</dbReference>
<dbReference type="Proteomes" id="UP000315901">
    <property type="component" value="Unassembled WGS sequence"/>
</dbReference>
<dbReference type="AlphaFoldDB" id="A0A501WI69"/>
<dbReference type="PANTHER" id="PTHR33360">
    <property type="entry name" value="TRANSPOSASE FOR INSERTION SEQUENCE ELEMENT IS200"/>
    <property type="match status" value="1"/>
</dbReference>
<gene>
    <name evidence="2" type="primary">tnpA</name>
    <name evidence="2" type="ORF">FJM67_13755</name>
</gene>
<dbReference type="OrthoDB" id="9798161at2"/>
<sequence>MIFVTKYRERKLTNEVLITAEAIIRRECLKLKSDLVAFNGESDHVHLVVSYTPTISVSRLVQVLKSMTGRELKLHHPYLNQVAWRKNSLWSSGYFACSVEGAPLEVLKQYVAQQDRPH</sequence>
<dbReference type="SUPFAM" id="SSF143422">
    <property type="entry name" value="Transposase IS200-like"/>
    <property type="match status" value="1"/>
</dbReference>